<dbReference type="InterPro" id="IPR048466">
    <property type="entry name" value="DNA_pol3_delta-like_C"/>
</dbReference>
<keyword evidence="5" id="KW-0235">DNA replication</keyword>
<name>E4KNZ2_9LACT</name>
<dbReference type="Gene3D" id="1.10.8.60">
    <property type="match status" value="1"/>
</dbReference>
<dbReference type="NCBIfam" id="TIGR01128">
    <property type="entry name" value="holA"/>
    <property type="match status" value="1"/>
</dbReference>
<proteinExistence type="inferred from homology"/>
<dbReference type="Gene3D" id="3.40.50.300">
    <property type="entry name" value="P-loop containing nucleotide triphosphate hydrolases"/>
    <property type="match status" value="1"/>
</dbReference>
<comment type="catalytic activity">
    <reaction evidence="8">
        <text>DNA(n) + a 2'-deoxyribonucleoside 5'-triphosphate = DNA(n+1) + diphosphate</text>
        <dbReference type="Rhea" id="RHEA:22508"/>
        <dbReference type="Rhea" id="RHEA-COMP:17339"/>
        <dbReference type="Rhea" id="RHEA-COMP:17340"/>
        <dbReference type="ChEBI" id="CHEBI:33019"/>
        <dbReference type="ChEBI" id="CHEBI:61560"/>
        <dbReference type="ChEBI" id="CHEBI:173112"/>
        <dbReference type="EC" id="2.7.7.7"/>
    </reaction>
</comment>
<dbReference type="InterPro" id="IPR005790">
    <property type="entry name" value="DNA_polIII_delta"/>
</dbReference>
<dbReference type="STRING" id="908337.HMPREF9257_1274"/>
<evidence type="ECO:0000259" key="9">
    <source>
        <dbReference type="Pfam" id="PF06144"/>
    </source>
</evidence>
<dbReference type="GO" id="GO:0003887">
    <property type="term" value="F:DNA-directed DNA polymerase activity"/>
    <property type="evidence" value="ECO:0007669"/>
    <property type="project" value="UniProtKB-KW"/>
</dbReference>
<evidence type="ECO:0000259" key="10">
    <source>
        <dbReference type="Pfam" id="PF21694"/>
    </source>
</evidence>
<evidence type="ECO:0000256" key="5">
    <source>
        <dbReference type="ARBA" id="ARBA00022705"/>
    </source>
</evidence>
<sequence length="346" mass="39793">MSSYQSALKKLKTGQVSPVYLLYGSEQYLQDTFLSSLLDHCRQGQEELDLTRFDLQEDSLTLVLDEANLFSFFADRRVIVVDQADSLIGASRKSITDKEQAALLEYLAQPNEASVLIFRVLKDNLDKRRKLSKALLKEANFVEMTPMDERAVEAYLKEFLRDGKFKIQREGIQELLIRTNYDLTKVTSELNKLNSFANPDQLITKKDISLLVPRSLESNVFELSNAVVALQIEKAVKIYRDLLLLNNNPIQLHALLITQFRLFIQSRILMEAGHLEGDIAKTLSVHPYRVKLALKNNRILSLNQLQQFYMDLVEADFAMKQGLGNKETYFYILLMKLQDMVEKNKS</sequence>
<accession>E4KNZ2</accession>
<dbReference type="Gene3D" id="1.20.272.10">
    <property type="match status" value="1"/>
</dbReference>
<dbReference type="Proteomes" id="UP000005990">
    <property type="component" value="Unassembled WGS sequence"/>
</dbReference>
<dbReference type="GO" id="GO:0006261">
    <property type="term" value="P:DNA-templated DNA replication"/>
    <property type="evidence" value="ECO:0007669"/>
    <property type="project" value="TreeGrafter"/>
</dbReference>
<dbReference type="SUPFAM" id="SSF52540">
    <property type="entry name" value="P-loop containing nucleoside triphosphate hydrolases"/>
    <property type="match status" value="1"/>
</dbReference>
<dbReference type="eggNOG" id="COG1466">
    <property type="taxonomic scope" value="Bacteria"/>
</dbReference>
<feature type="domain" description="DNA polymerase III delta N-terminal" evidence="9">
    <location>
        <begin position="20"/>
        <end position="144"/>
    </location>
</feature>
<keyword evidence="3 11" id="KW-0808">Transferase</keyword>
<evidence type="ECO:0000256" key="3">
    <source>
        <dbReference type="ARBA" id="ARBA00022679"/>
    </source>
</evidence>
<dbReference type="AlphaFoldDB" id="E4KNZ2"/>
<gene>
    <name evidence="11" type="primary">holA</name>
    <name evidence="11" type="ORF">HMPREF9257_1274</name>
</gene>
<dbReference type="Pfam" id="PF21694">
    <property type="entry name" value="DNA_pol3_delta_C"/>
    <property type="match status" value="1"/>
</dbReference>
<dbReference type="RefSeq" id="WP_006418375.1">
    <property type="nucleotide sequence ID" value="NZ_AENN01000015.1"/>
</dbReference>
<feature type="domain" description="DNA polymerase III delta subunit-like C-terminal" evidence="10">
    <location>
        <begin position="217"/>
        <end position="337"/>
    </location>
</feature>
<evidence type="ECO:0000313" key="12">
    <source>
        <dbReference type="Proteomes" id="UP000005990"/>
    </source>
</evidence>
<evidence type="ECO:0000256" key="8">
    <source>
        <dbReference type="ARBA" id="ARBA00049244"/>
    </source>
</evidence>
<evidence type="ECO:0000256" key="2">
    <source>
        <dbReference type="ARBA" id="ARBA00017703"/>
    </source>
</evidence>
<organism evidence="11 12">
    <name type="scientific">Eremococcus coleocola ACS-139-V-Col8</name>
    <dbReference type="NCBI Taxonomy" id="908337"/>
    <lineage>
        <taxon>Bacteria</taxon>
        <taxon>Bacillati</taxon>
        <taxon>Bacillota</taxon>
        <taxon>Bacilli</taxon>
        <taxon>Lactobacillales</taxon>
        <taxon>Aerococcaceae</taxon>
        <taxon>Eremococcus</taxon>
    </lineage>
</organism>
<dbReference type="SUPFAM" id="SSF48019">
    <property type="entry name" value="post-AAA+ oligomerization domain-like"/>
    <property type="match status" value="1"/>
</dbReference>
<keyword evidence="12" id="KW-1185">Reference proteome</keyword>
<comment type="similarity">
    <text evidence="7">Belongs to the DNA polymerase HolA subunit family.</text>
</comment>
<evidence type="ECO:0000313" key="11">
    <source>
        <dbReference type="EMBL" id="EFR31172.1"/>
    </source>
</evidence>
<evidence type="ECO:0000256" key="7">
    <source>
        <dbReference type="ARBA" id="ARBA00034754"/>
    </source>
</evidence>
<dbReference type="GO" id="GO:0003677">
    <property type="term" value="F:DNA binding"/>
    <property type="evidence" value="ECO:0007669"/>
    <property type="project" value="InterPro"/>
</dbReference>
<protein>
    <recommendedName>
        <fullName evidence="2">DNA polymerase III subunit delta</fullName>
        <ecNumber evidence="1">2.7.7.7</ecNumber>
    </recommendedName>
</protein>
<dbReference type="EMBL" id="AENN01000015">
    <property type="protein sequence ID" value="EFR31172.1"/>
    <property type="molecule type" value="Genomic_DNA"/>
</dbReference>
<evidence type="ECO:0000256" key="6">
    <source>
        <dbReference type="ARBA" id="ARBA00022932"/>
    </source>
</evidence>
<dbReference type="Pfam" id="PF06144">
    <property type="entry name" value="DNA_pol3_delta"/>
    <property type="match status" value="1"/>
</dbReference>
<keyword evidence="6" id="KW-0239">DNA-directed DNA polymerase</keyword>
<dbReference type="InterPro" id="IPR027417">
    <property type="entry name" value="P-loop_NTPase"/>
</dbReference>
<dbReference type="OrthoDB" id="9775929at2"/>
<dbReference type="GO" id="GO:0009360">
    <property type="term" value="C:DNA polymerase III complex"/>
    <property type="evidence" value="ECO:0007669"/>
    <property type="project" value="InterPro"/>
</dbReference>
<dbReference type="EC" id="2.7.7.7" evidence="1"/>
<keyword evidence="4 11" id="KW-0548">Nucleotidyltransferase</keyword>
<dbReference type="InterPro" id="IPR008921">
    <property type="entry name" value="DNA_pol3_clamp-load_cplx_C"/>
</dbReference>
<evidence type="ECO:0000256" key="4">
    <source>
        <dbReference type="ARBA" id="ARBA00022695"/>
    </source>
</evidence>
<evidence type="ECO:0000256" key="1">
    <source>
        <dbReference type="ARBA" id="ARBA00012417"/>
    </source>
</evidence>
<dbReference type="InterPro" id="IPR010372">
    <property type="entry name" value="DNA_pol3_delta_N"/>
</dbReference>
<dbReference type="PANTHER" id="PTHR34388">
    <property type="entry name" value="DNA POLYMERASE III SUBUNIT DELTA"/>
    <property type="match status" value="1"/>
</dbReference>
<dbReference type="PANTHER" id="PTHR34388:SF1">
    <property type="entry name" value="DNA POLYMERASE III SUBUNIT DELTA"/>
    <property type="match status" value="1"/>
</dbReference>
<comment type="caution">
    <text evidence="11">The sequence shown here is derived from an EMBL/GenBank/DDBJ whole genome shotgun (WGS) entry which is preliminary data.</text>
</comment>
<reference evidence="11 12" key="1">
    <citation type="submission" date="2010-10" db="EMBL/GenBank/DDBJ databases">
        <authorList>
            <person name="Durkin A.S."/>
            <person name="Madupu R."/>
            <person name="Torralba M."/>
            <person name="Gillis M."/>
            <person name="Methe B."/>
            <person name="Sutton G."/>
            <person name="Nelson K.E."/>
        </authorList>
    </citation>
    <scope>NUCLEOTIDE SEQUENCE [LARGE SCALE GENOMIC DNA]</scope>
    <source>
        <strain evidence="11 12">ACS-139-V-Col8</strain>
    </source>
</reference>